<feature type="compositionally biased region" description="Polar residues" evidence="1">
    <location>
        <begin position="29"/>
        <end position="56"/>
    </location>
</feature>
<dbReference type="EnsemblMetazoa" id="XM_030978417">
    <property type="protein sequence ID" value="XP_030834277"/>
    <property type="gene ID" value="LOC115921191"/>
</dbReference>
<evidence type="ECO:0000313" key="2">
    <source>
        <dbReference type="EnsemblMetazoa" id="XP_030834277"/>
    </source>
</evidence>
<accession>A0A7M7NC20</accession>
<organism evidence="2 3">
    <name type="scientific">Strongylocentrotus purpuratus</name>
    <name type="common">Purple sea urchin</name>
    <dbReference type="NCBI Taxonomy" id="7668"/>
    <lineage>
        <taxon>Eukaryota</taxon>
        <taxon>Metazoa</taxon>
        <taxon>Echinodermata</taxon>
        <taxon>Eleutherozoa</taxon>
        <taxon>Echinozoa</taxon>
        <taxon>Echinoidea</taxon>
        <taxon>Euechinoidea</taxon>
        <taxon>Echinacea</taxon>
        <taxon>Camarodonta</taxon>
        <taxon>Echinidea</taxon>
        <taxon>Strongylocentrotidae</taxon>
        <taxon>Strongylocentrotus</taxon>
    </lineage>
</organism>
<dbReference type="KEGG" id="spu:115921191"/>
<dbReference type="AlphaFoldDB" id="A0A7M7NC20"/>
<dbReference type="GeneID" id="115921191"/>
<reference evidence="2" key="2">
    <citation type="submission" date="2021-01" db="UniProtKB">
        <authorList>
            <consortium name="EnsemblMetazoa"/>
        </authorList>
    </citation>
    <scope>IDENTIFICATION</scope>
</reference>
<dbReference type="RefSeq" id="XP_030834277.1">
    <property type="nucleotide sequence ID" value="XM_030978417.1"/>
</dbReference>
<evidence type="ECO:0000313" key="3">
    <source>
        <dbReference type="Proteomes" id="UP000007110"/>
    </source>
</evidence>
<keyword evidence="3" id="KW-1185">Reference proteome</keyword>
<proteinExistence type="predicted"/>
<name>A0A7M7NC20_STRPU</name>
<dbReference type="InParanoid" id="A0A7M7NC20"/>
<evidence type="ECO:0000256" key="1">
    <source>
        <dbReference type="SAM" id="MobiDB-lite"/>
    </source>
</evidence>
<feature type="region of interest" description="Disordered" evidence="1">
    <location>
        <begin position="29"/>
        <end position="92"/>
    </location>
</feature>
<sequence length="111" mass="12376">MKFHQEIVTPHTPIPPYPILVILPKKMSPTNFQNITSPTRRETSLLSNDGSSTSGTGPRKQLKRNQKTQPAKAPRKKKSKSSKSESVSARLRGPLKLIKLQCTCNVQPPFD</sequence>
<reference evidence="3" key="1">
    <citation type="submission" date="2015-02" db="EMBL/GenBank/DDBJ databases">
        <title>Genome sequencing for Strongylocentrotus purpuratus.</title>
        <authorList>
            <person name="Murali S."/>
            <person name="Liu Y."/>
            <person name="Vee V."/>
            <person name="English A."/>
            <person name="Wang M."/>
            <person name="Skinner E."/>
            <person name="Han Y."/>
            <person name="Muzny D.M."/>
            <person name="Worley K.C."/>
            <person name="Gibbs R.A."/>
        </authorList>
    </citation>
    <scope>NUCLEOTIDE SEQUENCE</scope>
</reference>
<dbReference type="Proteomes" id="UP000007110">
    <property type="component" value="Unassembled WGS sequence"/>
</dbReference>
<protein>
    <submittedName>
        <fullName evidence="2">Uncharacterized protein</fullName>
    </submittedName>
</protein>